<dbReference type="AlphaFoldDB" id="A0A8X6NUX9"/>
<evidence type="ECO:0000313" key="3">
    <source>
        <dbReference type="Proteomes" id="UP000887013"/>
    </source>
</evidence>
<evidence type="ECO:0000313" key="2">
    <source>
        <dbReference type="EMBL" id="GFT33088.1"/>
    </source>
</evidence>
<sequence length="121" mass="13762">MNRDFSLSLFEGSPPSLSDRSISSRSSSFFPLCPFFYIQGLKIFLNDISFHGVFLDQLFDLQPDVMETVEELCKLVKNGIGSGVVQPLDRKVFDRNSTEQALRYMSKGVHIGKILLKVRNR</sequence>
<dbReference type="EMBL" id="BMAW01061845">
    <property type="protein sequence ID" value="GFT33088.1"/>
    <property type="molecule type" value="Genomic_DNA"/>
</dbReference>
<accession>A0A8X6NUX9</accession>
<proteinExistence type="predicted"/>
<protein>
    <submittedName>
        <fullName evidence="2">Fatty acid synthase</fullName>
    </submittedName>
</protein>
<reference evidence="2" key="1">
    <citation type="submission" date="2020-08" db="EMBL/GenBank/DDBJ databases">
        <title>Multicomponent nature underlies the extraordinary mechanical properties of spider dragline silk.</title>
        <authorList>
            <person name="Kono N."/>
            <person name="Nakamura H."/>
            <person name="Mori M."/>
            <person name="Yoshida Y."/>
            <person name="Ohtoshi R."/>
            <person name="Malay A.D."/>
            <person name="Moran D.A.P."/>
            <person name="Tomita M."/>
            <person name="Numata K."/>
            <person name="Arakawa K."/>
        </authorList>
    </citation>
    <scope>NUCLEOTIDE SEQUENCE</scope>
</reference>
<feature type="region of interest" description="Disordered" evidence="1">
    <location>
        <begin position="1"/>
        <end position="24"/>
    </location>
</feature>
<feature type="compositionally biased region" description="Low complexity" evidence="1">
    <location>
        <begin position="13"/>
        <end position="24"/>
    </location>
</feature>
<dbReference type="Proteomes" id="UP000887013">
    <property type="component" value="Unassembled WGS sequence"/>
</dbReference>
<name>A0A8X6NUX9_NEPPI</name>
<organism evidence="2 3">
    <name type="scientific">Nephila pilipes</name>
    <name type="common">Giant wood spider</name>
    <name type="synonym">Nephila maculata</name>
    <dbReference type="NCBI Taxonomy" id="299642"/>
    <lineage>
        <taxon>Eukaryota</taxon>
        <taxon>Metazoa</taxon>
        <taxon>Ecdysozoa</taxon>
        <taxon>Arthropoda</taxon>
        <taxon>Chelicerata</taxon>
        <taxon>Arachnida</taxon>
        <taxon>Araneae</taxon>
        <taxon>Araneomorphae</taxon>
        <taxon>Entelegynae</taxon>
        <taxon>Araneoidea</taxon>
        <taxon>Nephilidae</taxon>
        <taxon>Nephila</taxon>
    </lineage>
</organism>
<dbReference type="Gene3D" id="3.90.180.10">
    <property type="entry name" value="Medium-chain alcohol dehydrogenases, catalytic domain"/>
    <property type="match status" value="1"/>
</dbReference>
<gene>
    <name evidence="2" type="primary">NCL1_40310</name>
    <name evidence="2" type="ORF">NPIL_40021</name>
</gene>
<comment type="caution">
    <text evidence="2">The sequence shown here is derived from an EMBL/GenBank/DDBJ whole genome shotgun (WGS) entry which is preliminary data.</text>
</comment>
<dbReference type="OrthoDB" id="6538104at2759"/>
<keyword evidence="3" id="KW-1185">Reference proteome</keyword>
<evidence type="ECO:0000256" key="1">
    <source>
        <dbReference type="SAM" id="MobiDB-lite"/>
    </source>
</evidence>